<comment type="similarity">
    <text evidence="2">Belongs to the bacterial solute-binding protein 5 family.</text>
</comment>
<evidence type="ECO:0000313" key="6">
    <source>
        <dbReference type="Proteomes" id="UP000661507"/>
    </source>
</evidence>
<dbReference type="AlphaFoldDB" id="A0A917NR19"/>
<dbReference type="GO" id="GO:1904680">
    <property type="term" value="F:peptide transmembrane transporter activity"/>
    <property type="evidence" value="ECO:0007669"/>
    <property type="project" value="TreeGrafter"/>
</dbReference>
<dbReference type="PANTHER" id="PTHR30290">
    <property type="entry name" value="PERIPLASMIC BINDING COMPONENT OF ABC TRANSPORTER"/>
    <property type="match status" value="1"/>
</dbReference>
<dbReference type="InterPro" id="IPR039424">
    <property type="entry name" value="SBP_5"/>
</dbReference>
<dbReference type="EMBL" id="BMKW01000006">
    <property type="protein sequence ID" value="GGJ19793.1"/>
    <property type="molecule type" value="Genomic_DNA"/>
</dbReference>
<dbReference type="InterPro" id="IPR000914">
    <property type="entry name" value="SBP_5_dom"/>
</dbReference>
<evidence type="ECO:0000259" key="4">
    <source>
        <dbReference type="Pfam" id="PF00496"/>
    </source>
</evidence>
<sequence length="583" mass="66554">MVRTHALSLLTPPSLPADFRHWPWANPDAPKGGEVVLSRLGSFDSLNPFILRGTADLGVLSIYDTLMAANPDEATAEYGLLAETVELPADRKGVSFELRESARWHDGKPVTAEDVVFTFNALRTKGRPFYRAYWADVTEVVAESPRRVTFRFRDDGNRELAQILGDLPVLPKHWWEGREFDRPSLDVPLGSGPYRLERFEPSRSAVYRRVADYWARDLGVRRGLNNFDTIRYEYFRDSTVTFEAFKAAQTDFRQENVARDWATGYDFPAVRQGLVKKEEIPHQIPTGMQCFAVNLRRPLFQDARVRRALIEVFDFEWMNANLFYNAYTRTTSFFSNSDFASRGMPEGRELAILENFRGRVPDSVFTEAYALPVTDGSGNNRAGARRALALLREAGWVVRDRRLVNAQGQPFEFEILLNGATFERVALPYVQWLERIGVTARVRTVDPAQYQVRIDAFDYDMTIDGQGQGFSPGNEQRDYWSSAKAREQGSQNVAGIADPAIDEIVELVIAAPDYDELVARTRALDRVLLHHNFVIPHWHSRTFRIAFWNKFGRPERNPRYGLGFPTAWWLDPALDAALTAARR</sequence>
<dbReference type="Pfam" id="PF00496">
    <property type="entry name" value="SBP_bac_5"/>
    <property type="match status" value="1"/>
</dbReference>
<dbReference type="SUPFAM" id="SSF53850">
    <property type="entry name" value="Periplasmic binding protein-like II"/>
    <property type="match status" value="1"/>
</dbReference>
<reference evidence="5" key="1">
    <citation type="journal article" date="2014" name="Int. J. Syst. Evol. Microbiol.">
        <title>Complete genome sequence of Corynebacterium casei LMG S-19264T (=DSM 44701T), isolated from a smear-ripened cheese.</title>
        <authorList>
            <consortium name="US DOE Joint Genome Institute (JGI-PGF)"/>
            <person name="Walter F."/>
            <person name="Albersmeier A."/>
            <person name="Kalinowski J."/>
            <person name="Ruckert C."/>
        </authorList>
    </citation>
    <scope>NUCLEOTIDE SEQUENCE</scope>
    <source>
        <strain evidence="5">CGMCC 1.3617</strain>
    </source>
</reference>
<protein>
    <submittedName>
        <fullName evidence="5">ABC transporter substrate-binding protein</fullName>
    </submittedName>
</protein>
<dbReference type="Proteomes" id="UP000661507">
    <property type="component" value="Unassembled WGS sequence"/>
</dbReference>
<dbReference type="GO" id="GO:0043190">
    <property type="term" value="C:ATP-binding cassette (ABC) transporter complex"/>
    <property type="evidence" value="ECO:0007669"/>
    <property type="project" value="InterPro"/>
</dbReference>
<keyword evidence="6" id="KW-1185">Reference proteome</keyword>
<feature type="domain" description="Solute-binding protein family 5" evidence="4">
    <location>
        <begin position="79"/>
        <end position="484"/>
    </location>
</feature>
<dbReference type="Gene3D" id="3.10.105.10">
    <property type="entry name" value="Dipeptide-binding Protein, Domain 3"/>
    <property type="match status" value="1"/>
</dbReference>
<gene>
    <name evidence="5" type="ORF">GCM10011320_28900</name>
</gene>
<name>A0A917NR19_9PROT</name>
<evidence type="ECO:0000256" key="3">
    <source>
        <dbReference type="ARBA" id="ARBA00022729"/>
    </source>
</evidence>
<comment type="caution">
    <text evidence="5">The sequence shown here is derived from an EMBL/GenBank/DDBJ whole genome shotgun (WGS) entry which is preliminary data.</text>
</comment>
<dbReference type="PIRSF" id="PIRSF002741">
    <property type="entry name" value="MppA"/>
    <property type="match status" value="1"/>
</dbReference>
<keyword evidence="3" id="KW-0732">Signal</keyword>
<reference evidence="5" key="2">
    <citation type="submission" date="2020-09" db="EMBL/GenBank/DDBJ databases">
        <authorList>
            <person name="Sun Q."/>
            <person name="Zhou Y."/>
        </authorList>
    </citation>
    <scope>NUCLEOTIDE SEQUENCE</scope>
    <source>
        <strain evidence="5">CGMCC 1.3617</strain>
    </source>
</reference>
<dbReference type="Gene3D" id="3.40.190.10">
    <property type="entry name" value="Periplasmic binding protein-like II"/>
    <property type="match status" value="1"/>
</dbReference>
<comment type="subcellular location">
    <subcellularLocation>
        <location evidence="1">Periplasm</location>
    </subcellularLocation>
</comment>
<accession>A0A917NR19</accession>
<dbReference type="PANTHER" id="PTHR30290:SF64">
    <property type="entry name" value="ABC TRANSPORTER PERIPLASMIC BINDING PROTEIN"/>
    <property type="match status" value="1"/>
</dbReference>
<evidence type="ECO:0000313" key="5">
    <source>
        <dbReference type="EMBL" id="GGJ19793.1"/>
    </source>
</evidence>
<evidence type="ECO:0000256" key="1">
    <source>
        <dbReference type="ARBA" id="ARBA00004418"/>
    </source>
</evidence>
<proteinExistence type="inferred from homology"/>
<dbReference type="GO" id="GO:0030288">
    <property type="term" value="C:outer membrane-bounded periplasmic space"/>
    <property type="evidence" value="ECO:0007669"/>
    <property type="project" value="TreeGrafter"/>
</dbReference>
<dbReference type="GO" id="GO:0015833">
    <property type="term" value="P:peptide transport"/>
    <property type="evidence" value="ECO:0007669"/>
    <property type="project" value="TreeGrafter"/>
</dbReference>
<dbReference type="InterPro" id="IPR030678">
    <property type="entry name" value="Peptide/Ni-bd"/>
</dbReference>
<evidence type="ECO:0000256" key="2">
    <source>
        <dbReference type="ARBA" id="ARBA00005695"/>
    </source>
</evidence>
<organism evidence="5 6">
    <name type="scientific">Neoroseomonas lacus</name>
    <dbReference type="NCBI Taxonomy" id="287609"/>
    <lineage>
        <taxon>Bacteria</taxon>
        <taxon>Pseudomonadati</taxon>
        <taxon>Pseudomonadota</taxon>
        <taxon>Alphaproteobacteria</taxon>
        <taxon>Acetobacterales</taxon>
        <taxon>Acetobacteraceae</taxon>
        <taxon>Neoroseomonas</taxon>
    </lineage>
</organism>
<dbReference type="CDD" id="cd08497">
    <property type="entry name" value="MbnE-like"/>
    <property type="match status" value="1"/>
</dbReference>
<dbReference type="GO" id="GO:0042884">
    <property type="term" value="P:microcin transport"/>
    <property type="evidence" value="ECO:0007669"/>
    <property type="project" value="TreeGrafter"/>
</dbReference>